<proteinExistence type="predicted"/>
<dbReference type="RefSeq" id="WP_157338520.1">
    <property type="nucleotide sequence ID" value="NZ_RHLK01000018.1"/>
</dbReference>
<sequence length="66" mass="7737">MKDVTRDELKHILQKATQHARNKAKAAGTSLIYEEDGKMIREYAYGVKKQVVRDEQGRRSEIEFDR</sequence>
<protein>
    <submittedName>
        <fullName evidence="1">Uncharacterized protein</fullName>
    </submittedName>
</protein>
<keyword evidence="2" id="KW-1185">Reference proteome</keyword>
<dbReference type="AlphaFoldDB" id="A0A7X3K1F9"/>
<organism evidence="1 2">
    <name type="scientific">Paenibacillus lutrae</name>
    <dbReference type="NCBI Taxonomy" id="2078573"/>
    <lineage>
        <taxon>Bacteria</taxon>
        <taxon>Bacillati</taxon>
        <taxon>Bacillota</taxon>
        <taxon>Bacilli</taxon>
        <taxon>Bacillales</taxon>
        <taxon>Paenibacillaceae</taxon>
        <taxon>Paenibacillus</taxon>
    </lineage>
</organism>
<evidence type="ECO:0000313" key="1">
    <source>
        <dbReference type="EMBL" id="MVP02092.1"/>
    </source>
</evidence>
<dbReference type="EMBL" id="RHLK01000018">
    <property type="protein sequence ID" value="MVP02092.1"/>
    <property type="molecule type" value="Genomic_DNA"/>
</dbReference>
<accession>A0A7X3K1F9</accession>
<evidence type="ECO:0000313" key="2">
    <source>
        <dbReference type="Proteomes" id="UP000490800"/>
    </source>
</evidence>
<reference evidence="1 2" key="1">
    <citation type="journal article" date="2019" name="Microorganisms">
        <title>Paenibacillus lutrae sp. nov., A Chitinolytic Species Isolated from A River Otter in Castril Natural Park, Granada, Spain.</title>
        <authorList>
            <person name="Rodriguez M."/>
            <person name="Reina J.C."/>
            <person name="Bejar V."/>
            <person name="Llamas I."/>
        </authorList>
    </citation>
    <scope>NUCLEOTIDE SEQUENCE [LARGE SCALE GENOMIC DNA]</scope>
    <source>
        <strain evidence="1 2">N10</strain>
    </source>
</reference>
<gene>
    <name evidence="1" type="ORF">EDM21_21670</name>
</gene>
<dbReference type="Proteomes" id="UP000490800">
    <property type="component" value="Unassembled WGS sequence"/>
</dbReference>
<comment type="caution">
    <text evidence="1">The sequence shown here is derived from an EMBL/GenBank/DDBJ whole genome shotgun (WGS) entry which is preliminary data.</text>
</comment>
<dbReference type="OrthoDB" id="2650223at2"/>
<name>A0A7X3K1F9_9BACL</name>